<organism evidence="2 3">
    <name type="scientific">Haemonchus contortus</name>
    <name type="common">Barber pole worm</name>
    <dbReference type="NCBI Taxonomy" id="6289"/>
    <lineage>
        <taxon>Eukaryota</taxon>
        <taxon>Metazoa</taxon>
        <taxon>Ecdysozoa</taxon>
        <taxon>Nematoda</taxon>
        <taxon>Chromadorea</taxon>
        <taxon>Rhabditida</taxon>
        <taxon>Rhabditina</taxon>
        <taxon>Rhabditomorpha</taxon>
        <taxon>Strongyloidea</taxon>
        <taxon>Trichostrongylidae</taxon>
        <taxon>Haemonchus</taxon>
    </lineage>
</organism>
<reference evidence="3" key="1">
    <citation type="submission" date="2020-12" db="UniProtKB">
        <authorList>
            <consortium name="WormBaseParasite"/>
        </authorList>
    </citation>
    <scope>IDENTIFICATION</scope>
    <source>
        <strain evidence="3">MHco3</strain>
    </source>
</reference>
<protein>
    <submittedName>
        <fullName evidence="3">Uncharacterized protein</fullName>
    </submittedName>
</protein>
<keyword evidence="2" id="KW-1185">Reference proteome</keyword>
<accession>A0A7I5E5I4</accession>
<dbReference type="AlphaFoldDB" id="A0A7I5E5I4"/>
<evidence type="ECO:0000313" key="2">
    <source>
        <dbReference type="Proteomes" id="UP000025227"/>
    </source>
</evidence>
<dbReference type="WBParaSite" id="HCON_00010290-00001">
    <property type="protein sequence ID" value="HCON_00010290-00001"/>
    <property type="gene ID" value="HCON_00010290"/>
</dbReference>
<name>A0A7I5E5I4_HAECO</name>
<evidence type="ECO:0000313" key="3">
    <source>
        <dbReference type="WBParaSite" id="HCON_00010290-00001"/>
    </source>
</evidence>
<dbReference type="OMA" id="HREYFAY"/>
<sequence length="258" mass="28226">MAAVESYGTTEPEFDPINVGPVEALLRQSTTATHRAINAIRAAEEAKESLHNAISSLTTSFDSTIQKSLALIDRLDESVYSGRIDNAQKRAKIEKQANAIVQQAYSNPIENADLRLFERTVDVLRDSAIGLHREYFAYDETVDAKDVLAQVIECKYRTSALEKKVQSQRERRKARTLDSLTDILDEVSESLEECLQSQGSIRAQASAIIRTVTEMKEKLAAGAYGPQAVNASASGSVPTNAPRSRSSIVEATTSGYTL</sequence>
<dbReference type="Proteomes" id="UP000025227">
    <property type="component" value="Unplaced"/>
</dbReference>
<evidence type="ECO:0000256" key="1">
    <source>
        <dbReference type="SAM" id="MobiDB-lite"/>
    </source>
</evidence>
<dbReference type="OrthoDB" id="5859664at2759"/>
<proteinExistence type="predicted"/>
<feature type="region of interest" description="Disordered" evidence="1">
    <location>
        <begin position="230"/>
        <end position="258"/>
    </location>
</feature>